<feature type="transmembrane region" description="Helical" evidence="5">
    <location>
        <begin position="63"/>
        <end position="81"/>
    </location>
</feature>
<organism evidence="7 8">
    <name type="scientific">Candidatus Fimihabitans intestinipullorum</name>
    <dbReference type="NCBI Taxonomy" id="2840820"/>
    <lineage>
        <taxon>Bacteria</taxon>
        <taxon>Bacillati</taxon>
        <taxon>Mycoplasmatota</taxon>
        <taxon>Mycoplasmatota incertae sedis</taxon>
        <taxon>Candidatus Fimihabitans</taxon>
    </lineage>
</organism>
<feature type="transmembrane region" description="Helical" evidence="5">
    <location>
        <begin position="112"/>
        <end position="136"/>
    </location>
</feature>
<evidence type="ECO:0000256" key="2">
    <source>
        <dbReference type="ARBA" id="ARBA00022692"/>
    </source>
</evidence>
<dbReference type="Proteomes" id="UP000824087">
    <property type="component" value="Unassembled WGS sequence"/>
</dbReference>
<reference evidence="7" key="1">
    <citation type="submission" date="2020-10" db="EMBL/GenBank/DDBJ databases">
        <authorList>
            <person name="Gilroy R."/>
        </authorList>
    </citation>
    <scope>NUCLEOTIDE SEQUENCE</scope>
    <source>
        <strain evidence="7">CHK197-8231</strain>
    </source>
</reference>
<sequence>MAKFCTKCGKPLVDGKPCDCEKNENQNEVEQVSFNSNGLLETVKGMFTRPVSTLQEFVQDHNLVPALILLGINALIVSLFVCLGAKEIISAIAGSVSSLLFTMGGVEIPYARIFFTTLVVIIIVYAALAGLFYLIADKLFKGSSSYQKMLALLGGTSVIMSVTLLLSIVFMYVSSQVMTIIFCCGAIVQSTYMVQGFIYASDIDDDKVGYTYAIVYAIFLTITVFILPQILG</sequence>
<keyword evidence="4 5" id="KW-0472">Membrane</keyword>
<name>A0A9D1HTG6_9BACT</name>
<keyword evidence="3 5" id="KW-1133">Transmembrane helix</keyword>
<evidence type="ECO:0000313" key="8">
    <source>
        <dbReference type="Proteomes" id="UP000824087"/>
    </source>
</evidence>
<dbReference type="EMBL" id="DVML01000003">
    <property type="protein sequence ID" value="HIU22007.1"/>
    <property type="molecule type" value="Genomic_DNA"/>
</dbReference>
<dbReference type="InterPro" id="IPR006977">
    <property type="entry name" value="Yip1_dom"/>
</dbReference>
<feature type="transmembrane region" description="Helical" evidence="5">
    <location>
        <begin position="148"/>
        <end position="173"/>
    </location>
</feature>
<evidence type="ECO:0000256" key="1">
    <source>
        <dbReference type="ARBA" id="ARBA00004141"/>
    </source>
</evidence>
<feature type="transmembrane region" description="Helical" evidence="5">
    <location>
        <begin position="88"/>
        <end position="106"/>
    </location>
</feature>
<protein>
    <submittedName>
        <fullName evidence="7">YIP1 family protein</fullName>
    </submittedName>
</protein>
<evidence type="ECO:0000256" key="5">
    <source>
        <dbReference type="SAM" id="Phobius"/>
    </source>
</evidence>
<evidence type="ECO:0000259" key="6">
    <source>
        <dbReference type="Pfam" id="PF04893"/>
    </source>
</evidence>
<feature type="transmembrane region" description="Helical" evidence="5">
    <location>
        <begin position="179"/>
        <end position="200"/>
    </location>
</feature>
<dbReference type="Pfam" id="PF04893">
    <property type="entry name" value="Yip1"/>
    <property type="match status" value="1"/>
</dbReference>
<evidence type="ECO:0000256" key="4">
    <source>
        <dbReference type="ARBA" id="ARBA00023136"/>
    </source>
</evidence>
<dbReference type="GO" id="GO:0016020">
    <property type="term" value="C:membrane"/>
    <property type="evidence" value="ECO:0007669"/>
    <property type="project" value="UniProtKB-SubCell"/>
</dbReference>
<feature type="transmembrane region" description="Helical" evidence="5">
    <location>
        <begin position="212"/>
        <end position="231"/>
    </location>
</feature>
<comment type="subcellular location">
    <subcellularLocation>
        <location evidence="1">Membrane</location>
        <topology evidence="1">Multi-pass membrane protein</topology>
    </subcellularLocation>
</comment>
<keyword evidence="2 5" id="KW-0812">Transmembrane</keyword>
<gene>
    <name evidence="7" type="ORF">IAD49_00275</name>
</gene>
<evidence type="ECO:0000256" key="3">
    <source>
        <dbReference type="ARBA" id="ARBA00022989"/>
    </source>
</evidence>
<feature type="domain" description="Yip1" evidence="6">
    <location>
        <begin position="44"/>
        <end position="225"/>
    </location>
</feature>
<comment type="caution">
    <text evidence="7">The sequence shown here is derived from an EMBL/GenBank/DDBJ whole genome shotgun (WGS) entry which is preliminary data.</text>
</comment>
<evidence type="ECO:0000313" key="7">
    <source>
        <dbReference type="EMBL" id="HIU22007.1"/>
    </source>
</evidence>
<accession>A0A9D1HTG6</accession>
<reference evidence="7" key="2">
    <citation type="journal article" date="2021" name="PeerJ">
        <title>Extensive microbial diversity within the chicken gut microbiome revealed by metagenomics and culture.</title>
        <authorList>
            <person name="Gilroy R."/>
            <person name="Ravi A."/>
            <person name="Getino M."/>
            <person name="Pursley I."/>
            <person name="Horton D.L."/>
            <person name="Alikhan N.F."/>
            <person name="Baker D."/>
            <person name="Gharbi K."/>
            <person name="Hall N."/>
            <person name="Watson M."/>
            <person name="Adriaenssens E.M."/>
            <person name="Foster-Nyarko E."/>
            <person name="Jarju S."/>
            <person name="Secka A."/>
            <person name="Antonio M."/>
            <person name="Oren A."/>
            <person name="Chaudhuri R.R."/>
            <person name="La Ragione R."/>
            <person name="Hildebrand F."/>
            <person name="Pallen M.J."/>
        </authorList>
    </citation>
    <scope>NUCLEOTIDE SEQUENCE</scope>
    <source>
        <strain evidence="7">CHK197-8231</strain>
    </source>
</reference>
<dbReference type="AlphaFoldDB" id="A0A9D1HTG6"/>
<proteinExistence type="predicted"/>